<dbReference type="FunFam" id="3.40.30.10:FF:000010">
    <property type="entry name" value="Glutathione peroxidase"/>
    <property type="match status" value="1"/>
</dbReference>
<dbReference type="PANTHER" id="PTHR11592">
    <property type="entry name" value="GLUTATHIONE PEROXIDASE"/>
    <property type="match status" value="1"/>
</dbReference>
<dbReference type="OrthoDB" id="9789406at2"/>
<dbReference type="PROSITE" id="PS00763">
    <property type="entry name" value="GLUTATHIONE_PEROXID_2"/>
    <property type="match status" value="1"/>
</dbReference>
<sequence>MSIYKFSALMINGDNKSLADYEGKVLLVVNTATKCGFAPQFNELQKLYDTYKENNFEVLGFPSNQFMNQEPGTNEEMAERCKLNFGVTFTLFKKVDVKGDNTHPLFNYLTMETKGILTPKIKWNFTKFLINKNGNVVKRYGPTTSPLKIEEDIKNLLK</sequence>
<dbReference type="GO" id="GO:0034599">
    <property type="term" value="P:cellular response to oxidative stress"/>
    <property type="evidence" value="ECO:0007669"/>
    <property type="project" value="TreeGrafter"/>
</dbReference>
<dbReference type="RefSeq" id="WP_071309138.1">
    <property type="nucleotide sequence ID" value="NZ_MLQR01000020.1"/>
</dbReference>
<dbReference type="GO" id="GO:0004601">
    <property type="term" value="F:peroxidase activity"/>
    <property type="evidence" value="ECO:0007669"/>
    <property type="project" value="UniProtKB-KW"/>
</dbReference>
<dbReference type="CDD" id="cd00340">
    <property type="entry name" value="GSH_Peroxidase"/>
    <property type="match status" value="1"/>
</dbReference>
<accession>A0A1S2LPN4</accession>
<evidence type="ECO:0000259" key="6">
    <source>
        <dbReference type="PROSITE" id="PS51352"/>
    </source>
</evidence>
<dbReference type="Gene3D" id="3.40.30.10">
    <property type="entry name" value="Glutaredoxin"/>
    <property type="match status" value="1"/>
</dbReference>
<dbReference type="InterPro" id="IPR013766">
    <property type="entry name" value="Thioredoxin_domain"/>
</dbReference>
<dbReference type="AlphaFoldDB" id="A0A1S2LPN4"/>
<evidence type="ECO:0000256" key="4">
    <source>
        <dbReference type="PIRSR" id="PIRSR000303-1"/>
    </source>
</evidence>
<dbReference type="PANTHER" id="PTHR11592:SF78">
    <property type="entry name" value="GLUTATHIONE PEROXIDASE"/>
    <property type="match status" value="1"/>
</dbReference>
<feature type="domain" description="Thioredoxin" evidence="6">
    <location>
        <begin position="1"/>
        <end position="158"/>
    </location>
</feature>
<dbReference type="PIRSF" id="PIRSF000303">
    <property type="entry name" value="Glutathion_perox"/>
    <property type="match status" value="1"/>
</dbReference>
<reference evidence="7 8" key="1">
    <citation type="submission" date="2016-10" db="EMBL/GenBank/DDBJ databases">
        <title>Draft genome sequences of four alkaliphilic bacteria belonging to the Anaerobacillus genus.</title>
        <authorList>
            <person name="Bassil N.M."/>
            <person name="Lloyd J.R."/>
        </authorList>
    </citation>
    <scope>NUCLEOTIDE SEQUENCE [LARGE SCALE GENOMIC DNA]</scope>
    <source>
        <strain evidence="7 8">DSM 18345</strain>
    </source>
</reference>
<dbReference type="PROSITE" id="PS00460">
    <property type="entry name" value="GLUTATHIONE_PEROXID_1"/>
    <property type="match status" value="1"/>
</dbReference>
<evidence type="ECO:0000256" key="1">
    <source>
        <dbReference type="ARBA" id="ARBA00006926"/>
    </source>
</evidence>
<evidence type="ECO:0000313" key="8">
    <source>
        <dbReference type="Proteomes" id="UP000179524"/>
    </source>
</evidence>
<dbReference type="PROSITE" id="PS51355">
    <property type="entry name" value="GLUTATHIONE_PEROXID_3"/>
    <property type="match status" value="1"/>
</dbReference>
<protein>
    <recommendedName>
        <fullName evidence="5">Glutathione peroxidase</fullName>
    </recommendedName>
</protein>
<feature type="active site" evidence="4">
    <location>
        <position position="35"/>
    </location>
</feature>
<name>A0A1S2LPN4_9BACI</name>
<dbReference type="PRINTS" id="PR01011">
    <property type="entry name" value="GLUTPROXDASE"/>
</dbReference>
<evidence type="ECO:0000256" key="5">
    <source>
        <dbReference type="RuleBase" id="RU000499"/>
    </source>
</evidence>
<dbReference type="InterPro" id="IPR000889">
    <property type="entry name" value="Glutathione_peroxidase"/>
</dbReference>
<evidence type="ECO:0000256" key="2">
    <source>
        <dbReference type="ARBA" id="ARBA00022559"/>
    </source>
</evidence>
<organism evidence="7 8">
    <name type="scientific">Anaerobacillus alkalilacustris</name>
    <dbReference type="NCBI Taxonomy" id="393763"/>
    <lineage>
        <taxon>Bacteria</taxon>
        <taxon>Bacillati</taxon>
        <taxon>Bacillota</taxon>
        <taxon>Bacilli</taxon>
        <taxon>Bacillales</taxon>
        <taxon>Bacillaceae</taxon>
        <taxon>Anaerobacillus</taxon>
    </lineage>
</organism>
<dbReference type="InterPro" id="IPR029759">
    <property type="entry name" value="GPX_AS"/>
</dbReference>
<evidence type="ECO:0000313" key="7">
    <source>
        <dbReference type="EMBL" id="OIJ14336.1"/>
    </source>
</evidence>
<dbReference type="Pfam" id="PF00255">
    <property type="entry name" value="GSHPx"/>
    <property type="match status" value="1"/>
</dbReference>
<dbReference type="SUPFAM" id="SSF52833">
    <property type="entry name" value="Thioredoxin-like"/>
    <property type="match status" value="1"/>
</dbReference>
<dbReference type="EMBL" id="MLQR01000020">
    <property type="protein sequence ID" value="OIJ14336.1"/>
    <property type="molecule type" value="Genomic_DNA"/>
</dbReference>
<dbReference type="Proteomes" id="UP000179524">
    <property type="component" value="Unassembled WGS sequence"/>
</dbReference>
<gene>
    <name evidence="7" type="ORF">BKP37_08280</name>
</gene>
<comment type="caution">
    <text evidence="7">The sequence shown here is derived from an EMBL/GenBank/DDBJ whole genome shotgun (WGS) entry which is preliminary data.</text>
</comment>
<keyword evidence="8" id="KW-1185">Reference proteome</keyword>
<keyword evidence="2 5" id="KW-0575">Peroxidase</keyword>
<evidence type="ECO:0000256" key="3">
    <source>
        <dbReference type="ARBA" id="ARBA00023002"/>
    </source>
</evidence>
<keyword evidence="3 5" id="KW-0560">Oxidoreductase</keyword>
<dbReference type="InterPro" id="IPR029760">
    <property type="entry name" value="GPX_CS"/>
</dbReference>
<dbReference type="InterPro" id="IPR036249">
    <property type="entry name" value="Thioredoxin-like_sf"/>
</dbReference>
<proteinExistence type="inferred from homology"/>
<comment type="similarity">
    <text evidence="1 5">Belongs to the glutathione peroxidase family.</text>
</comment>
<dbReference type="PROSITE" id="PS51352">
    <property type="entry name" value="THIOREDOXIN_2"/>
    <property type="match status" value="1"/>
</dbReference>